<sequence>MKPSNIAAYWWLRVSRRLRQEVLAIFGIAIGVALLFSALVANASLVGSFDATMRAVVGEATFQVTARGGTLSDALAREIPTVPGVAAAAPVLDSRVVALGPEGERPLMLLGVTGDFRGLNSRITERLSADYLEQQRAIGLPSPLANDLGLTLGATVQILVNGKRAAAPLGTQLDEEQIGDLVNTPIVLAPLAYAQELLDKPGLITRVFVRAEAGHADDVKRRLEMLGGAQLEVRAADSEAALFRSASAPSSQSTAMFAVFSAMVGFLFAFSAVLLTVPARRDYLSQLLREGYGPRTAAFVMLFDALVLGVIASILGIVIGGHVARHVFGEVPSFLSMAFTFGSRRVVPVESVLLAAAGGVVASCSAVLLPTAGAIRRTHLSGEQPSMLTRLISGVPRWVVPIAGLAFLFVGIVVIAIAPQSAAPAIAGLVCLTAAMLLLLPTLLRAAVAGLDLLTARIRSVVPYIATDDMRYGSTVLRSIAVVATGAVAVFGSVALQGSHGNLQDGLDGTAADLAGAAPAWIVAPGAPNLLATERFDPPRVRRTSGVASVEAYRGSFLDIKDRRVWVFGTPASSPLPVPRGQTAAADEELDRRLRSGRWAVASEAVARENGWKIGEPFTLPSPVPTTFRLAATSTNMGWPPGAIVISADSFAEAWGSSAVSALNVTPATGTTAREAGDAVVNALGSDANLIVKTAPDREAELDAGSRQGLAALTNIAWMVNISAVLAMAAAMAGMLWQRRPELASIKREGYSAREVWLGLLLQTALLTGTGCFAGAAFGLLGQSLLSRALSRVTGFPVADGVAWPIAGLTALTITVAAVLVVGVFGYRVAKVDPGETSTGMNAQPARGTR</sequence>
<proteinExistence type="inferred from homology"/>
<comment type="similarity">
    <text evidence="2">Belongs to the ABC-4 integral membrane protein family. LolC/E subfamily.</text>
</comment>
<accession>A0ABU4HJH5</accession>
<keyword evidence="4 7" id="KW-0812">Transmembrane</keyword>
<feature type="domain" description="ABC3 transporter permease C-terminal" evidence="8">
    <location>
        <begin position="256"/>
        <end position="376"/>
    </location>
</feature>
<evidence type="ECO:0000313" key="10">
    <source>
        <dbReference type="EMBL" id="MDW5593470.1"/>
    </source>
</evidence>
<keyword evidence="11" id="KW-1185">Reference proteome</keyword>
<keyword evidence="6 7" id="KW-0472">Membrane</keyword>
<evidence type="ECO:0000256" key="4">
    <source>
        <dbReference type="ARBA" id="ARBA00022692"/>
    </source>
</evidence>
<dbReference type="InterPro" id="IPR025857">
    <property type="entry name" value="MacB_PCD"/>
</dbReference>
<feature type="transmembrane region" description="Helical" evidence="7">
    <location>
        <begin position="395"/>
        <end position="419"/>
    </location>
</feature>
<feature type="transmembrane region" description="Helical" evidence="7">
    <location>
        <begin position="802"/>
        <end position="827"/>
    </location>
</feature>
<feature type="transmembrane region" description="Helical" evidence="7">
    <location>
        <begin position="475"/>
        <end position="496"/>
    </location>
</feature>
<evidence type="ECO:0000256" key="6">
    <source>
        <dbReference type="ARBA" id="ARBA00023136"/>
    </source>
</evidence>
<dbReference type="EMBL" id="JAWSTH010000005">
    <property type="protein sequence ID" value="MDW5593470.1"/>
    <property type="molecule type" value="Genomic_DNA"/>
</dbReference>
<reference evidence="10 11" key="2">
    <citation type="submission" date="2023-10" db="EMBL/GenBank/DDBJ databases">
        <authorList>
            <person name="Han X.F."/>
        </authorList>
    </citation>
    <scope>NUCLEOTIDE SEQUENCE [LARGE SCALE GENOMIC DNA]</scope>
    <source>
        <strain evidence="10 11">KCTC 39840</strain>
    </source>
</reference>
<dbReference type="Proteomes" id="UP001284601">
    <property type="component" value="Unassembled WGS sequence"/>
</dbReference>
<evidence type="ECO:0000259" key="9">
    <source>
        <dbReference type="Pfam" id="PF12704"/>
    </source>
</evidence>
<feature type="domain" description="MacB-like periplasmic core" evidence="9">
    <location>
        <begin position="22"/>
        <end position="224"/>
    </location>
</feature>
<feature type="transmembrane region" description="Helical" evidence="7">
    <location>
        <begin position="352"/>
        <end position="375"/>
    </location>
</feature>
<evidence type="ECO:0000256" key="1">
    <source>
        <dbReference type="ARBA" id="ARBA00004651"/>
    </source>
</evidence>
<dbReference type="Pfam" id="PF12704">
    <property type="entry name" value="MacB_PCD"/>
    <property type="match status" value="1"/>
</dbReference>
<protein>
    <submittedName>
        <fullName evidence="10">FtsX-like permease family protein</fullName>
    </submittedName>
</protein>
<keyword evidence="3" id="KW-1003">Cell membrane</keyword>
<dbReference type="InterPro" id="IPR003838">
    <property type="entry name" value="ABC3_permease_C"/>
</dbReference>
<dbReference type="PANTHER" id="PTHR30489:SF0">
    <property type="entry name" value="LIPOPROTEIN-RELEASING SYSTEM TRANSMEMBRANE PROTEIN LOLE"/>
    <property type="match status" value="1"/>
</dbReference>
<evidence type="ECO:0000256" key="3">
    <source>
        <dbReference type="ARBA" id="ARBA00022475"/>
    </source>
</evidence>
<feature type="transmembrane region" description="Helical" evidence="7">
    <location>
        <begin position="425"/>
        <end position="454"/>
    </location>
</feature>
<evidence type="ECO:0000313" key="11">
    <source>
        <dbReference type="Proteomes" id="UP001284601"/>
    </source>
</evidence>
<comment type="caution">
    <text evidence="10">The sequence shown here is derived from an EMBL/GenBank/DDBJ whole genome shotgun (WGS) entry which is preliminary data.</text>
</comment>
<keyword evidence="5 7" id="KW-1133">Transmembrane helix</keyword>
<evidence type="ECO:0000256" key="5">
    <source>
        <dbReference type="ARBA" id="ARBA00022989"/>
    </source>
</evidence>
<dbReference type="RefSeq" id="WP_318595731.1">
    <property type="nucleotide sequence ID" value="NZ_JAWSTH010000005.1"/>
</dbReference>
<dbReference type="InterPro" id="IPR051447">
    <property type="entry name" value="Lipoprotein-release_system"/>
</dbReference>
<feature type="transmembrane region" description="Helical" evidence="7">
    <location>
        <begin position="255"/>
        <end position="277"/>
    </location>
</feature>
<name>A0ABU4HJH5_9ACTN</name>
<comment type="subcellular location">
    <subcellularLocation>
        <location evidence="1">Cell membrane</location>
        <topology evidence="1">Multi-pass membrane protein</topology>
    </subcellularLocation>
</comment>
<organism evidence="10 11">
    <name type="scientific">Conexibacter stalactiti</name>
    <dbReference type="NCBI Taxonomy" id="1940611"/>
    <lineage>
        <taxon>Bacteria</taxon>
        <taxon>Bacillati</taxon>
        <taxon>Actinomycetota</taxon>
        <taxon>Thermoleophilia</taxon>
        <taxon>Solirubrobacterales</taxon>
        <taxon>Conexibacteraceae</taxon>
        <taxon>Conexibacter</taxon>
    </lineage>
</organism>
<feature type="transmembrane region" description="Helical" evidence="7">
    <location>
        <begin position="757"/>
        <end position="782"/>
    </location>
</feature>
<dbReference type="PANTHER" id="PTHR30489">
    <property type="entry name" value="LIPOPROTEIN-RELEASING SYSTEM TRANSMEMBRANE PROTEIN LOLE"/>
    <property type="match status" value="1"/>
</dbReference>
<feature type="transmembrane region" description="Helical" evidence="7">
    <location>
        <begin position="716"/>
        <end position="737"/>
    </location>
</feature>
<feature type="domain" description="ABC3 transporter permease C-terminal" evidence="8">
    <location>
        <begin position="717"/>
        <end position="834"/>
    </location>
</feature>
<feature type="transmembrane region" description="Helical" evidence="7">
    <location>
        <begin position="21"/>
        <end position="41"/>
    </location>
</feature>
<evidence type="ECO:0000256" key="7">
    <source>
        <dbReference type="SAM" id="Phobius"/>
    </source>
</evidence>
<dbReference type="Pfam" id="PF02687">
    <property type="entry name" value="FtsX"/>
    <property type="match status" value="2"/>
</dbReference>
<evidence type="ECO:0000256" key="2">
    <source>
        <dbReference type="ARBA" id="ARBA00005236"/>
    </source>
</evidence>
<gene>
    <name evidence="10" type="ORF">R7226_03920</name>
</gene>
<feature type="transmembrane region" description="Helical" evidence="7">
    <location>
        <begin position="298"/>
        <end position="324"/>
    </location>
</feature>
<reference evidence="11" key="1">
    <citation type="submission" date="2023-07" db="EMBL/GenBank/DDBJ databases">
        <title>Conexibacter stalactiti sp. nov., isolated from stalactites in a lava cave and emended description of the genus Conexibacter.</title>
        <authorList>
            <person name="Lee S.D."/>
        </authorList>
    </citation>
    <scope>NUCLEOTIDE SEQUENCE [LARGE SCALE GENOMIC DNA]</scope>
    <source>
        <strain evidence="11">KCTC 39840</strain>
    </source>
</reference>
<evidence type="ECO:0000259" key="8">
    <source>
        <dbReference type="Pfam" id="PF02687"/>
    </source>
</evidence>